<dbReference type="GO" id="GO:0009451">
    <property type="term" value="P:RNA modification"/>
    <property type="evidence" value="ECO:0007669"/>
    <property type="project" value="InterPro"/>
</dbReference>
<dbReference type="NCBIfam" id="TIGR00756">
    <property type="entry name" value="PPR"/>
    <property type="match status" value="14"/>
</dbReference>
<feature type="repeat" description="PPR" evidence="4">
    <location>
        <begin position="360"/>
        <end position="394"/>
    </location>
</feature>
<evidence type="ECO:0000313" key="6">
    <source>
        <dbReference type="Proteomes" id="UP000824469"/>
    </source>
</evidence>
<dbReference type="FunFam" id="1.25.40.10:FF:000125">
    <property type="entry name" value="Pentatricopeptide repeat-containing protein"/>
    <property type="match status" value="1"/>
</dbReference>
<feature type="repeat" description="PPR" evidence="4">
    <location>
        <begin position="197"/>
        <end position="227"/>
    </location>
</feature>
<dbReference type="PROSITE" id="PS51375">
    <property type="entry name" value="PPR"/>
    <property type="match status" value="12"/>
</dbReference>
<dbReference type="GO" id="GO:0048731">
    <property type="term" value="P:system development"/>
    <property type="evidence" value="ECO:0007669"/>
    <property type="project" value="UniProtKB-ARBA"/>
</dbReference>
<organism evidence="5 6">
    <name type="scientific">Taxus chinensis</name>
    <name type="common">Chinese yew</name>
    <name type="synonym">Taxus wallichiana var. chinensis</name>
    <dbReference type="NCBI Taxonomy" id="29808"/>
    <lineage>
        <taxon>Eukaryota</taxon>
        <taxon>Viridiplantae</taxon>
        <taxon>Streptophyta</taxon>
        <taxon>Embryophyta</taxon>
        <taxon>Tracheophyta</taxon>
        <taxon>Spermatophyta</taxon>
        <taxon>Pinopsida</taxon>
        <taxon>Pinidae</taxon>
        <taxon>Conifers II</taxon>
        <taxon>Cupressales</taxon>
        <taxon>Taxaceae</taxon>
        <taxon>Taxus</taxon>
    </lineage>
</organism>
<keyword evidence="6" id="KW-1185">Reference proteome</keyword>
<proteinExistence type="inferred from homology"/>
<dbReference type="PANTHER" id="PTHR47926">
    <property type="entry name" value="PENTATRICOPEPTIDE REPEAT-CONTAINING PROTEIN"/>
    <property type="match status" value="1"/>
</dbReference>
<evidence type="ECO:0000256" key="2">
    <source>
        <dbReference type="ARBA" id="ARBA00022737"/>
    </source>
</evidence>
<feature type="repeat" description="PPR" evidence="4">
    <location>
        <begin position="329"/>
        <end position="359"/>
    </location>
</feature>
<dbReference type="FunFam" id="1.25.40.10:FF:001214">
    <property type="entry name" value="Pentatricopeptide repeat-containing protein At2g20540"/>
    <property type="match status" value="1"/>
</dbReference>
<evidence type="ECO:0000256" key="1">
    <source>
        <dbReference type="ARBA" id="ARBA00006643"/>
    </source>
</evidence>
<dbReference type="PANTHER" id="PTHR47926:SF347">
    <property type="entry name" value="PENTATRICOPEPTIDE REPEAT-CONTAINING PROTEIN"/>
    <property type="match status" value="1"/>
</dbReference>
<evidence type="ECO:0000256" key="3">
    <source>
        <dbReference type="ARBA" id="ARBA00061659"/>
    </source>
</evidence>
<evidence type="ECO:0000313" key="5">
    <source>
        <dbReference type="EMBL" id="KAH9303130.1"/>
    </source>
</evidence>
<feature type="repeat" description="PPR" evidence="4">
    <location>
        <begin position="484"/>
        <end position="518"/>
    </location>
</feature>
<dbReference type="InterPro" id="IPR046960">
    <property type="entry name" value="PPR_At4g14850-like_plant"/>
</dbReference>
<evidence type="ECO:0000256" key="4">
    <source>
        <dbReference type="PROSITE-ProRule" id="PRU00708"/>
    </source>
</evidence>
<comment type="similarity">
    <text evidence="3">Belongs to the PPR family. PCMP-E subfamily.</text>
</comment>
<accession>A0AA38FI18</accession>
<dbReference type="FunFam" id="1.25.40.10:FF:000381">
    <property type="entry name" value="Pentatricopeptide repeat-containing protein"/>
    <property type="match status" value="2"/>
</dbReference>
<feature type="repeat" description="PPR" evidence="4">
    <location>
        <begin position="65"/>
        <end position="95"/>
    </location>
</feature>
<keyword evidence="2" id="KW-0677">Repeat</keyword>
<comment type="similarity">
    <text evidence="1">Belongs to the PPR family. PCMP-H subfamily.</text>
</comment>
<sequence length="771" mass="85972">MAKSMEKLVGVHSLLLTKNPYTRTPNSNRKSVDLSRDAIALCKQSRLKEAISVLDKMDLDDDIPNLFTGNTLVSIYAKCGRLKDARRVLQAMPKRNVVSWTALIAASCKYGRYEEALNLFYQMQREGIEPNGFTFSSVLPAFANLGDLKQGKEIHEDIIRRSVGTNCFVGSALVNMYVKCGSIEDARQVFDKMCERNAVSWTVMIAGYAQTGQVHEASKLFERMKEPDVVSWTTMVAAYAQNGQVDKALDLFKKMPERDVVAWTAMISGCVRNKHFDRALDIFREMQLADAEPNSETFSSLLPACANLGALECGKEVHQNLIRSGSQSSIFVGSALIDMYVKCGKTEDACKVFDKMAERNVVTWNSMIVGYAQNGYLDEALKLFESMPERNVVSWNAMISGYAQNGQVDEATKFFQEMPDRDVVSWTAMIAAYVQNGQVDDAMKLFDKMPLRNVVSWNTMIAGYAQNGNVEGGMTLFQRMPERDVVSWNTMVAGLAQNGHVDQALKLFQEMPEKNVVSWTSMIAGYTQNGHSNEALKLFREMQLADVKPNPDTFASVIPACANLASLNHGKEIHDSIHRNGFLSDVFVESALVDMYAKCGSIDHACKVFRKMLIRDVVSWNTMITGYAMHGLGMETIHLFEEMLLSSLNPNGITFVGVLSACCHAGLVQAGLQYFDCMRQIYHITPTTEHFCCMVDLLGRAGYLNEAENFVKEMPMEPSATVWVSLLGACRNHTNVEIAERVANLLFHIDPKSATPICATVKHLCCRWQVG</sequence>
<dbReference type="Proteomes" id="UP000824469">
    <property type="component" value="Unassembled WGS sequence"/>
</dbReference>
<dbReference type="SUPFAM" id="SSF48452">
    <property type="entry name" value="TPR-like"/>
    <property type="match status" value="2"/>
</dbReference>
<dbReference type="Pfam" id="PF01535">
    <property type="entry name" value="PPR"/>
    <property type="match status" value="10"/>
</dbReference>
<feature type="repeat" description="PPR" evidence="4">
    <location>
        <begin position="422"/>
        <end position="456"/>
    </location>
</feature>
<dbReference type="AlphaFoldDB" id="A0AA38FI18"/>
<feature type="repeat" description="PPR" evidence="4">
    <location>
        <begin position="519"/>
        <end position="549"/>
    </location>
</feature>
<dbReference type="Pfam" id="PF13041">
    <property type="entry name" value="PPR_2"/>
    <property type="match status" value="4"/>
</dbReference>
<name>A0AA38FI18_TAXCH</name>
<dbReference type="InterPro" id="IPR011990">
    <property type="entry name" value="TPR-like_helical_dom_sf"/>
</dbReference>
<dbReference type="EMBL" id="JAHRHJ020000009">
    <property type="protein sequence ID" value="KAH9303130.1"/>
    <property type="molecule type" value="Genomic_DNA"/>
</dbReference>
<protein>
    <submittedName>
        <fullName evidence="5">Uncharacterized protein</fullName>
    </submittedName>
</protein>
<comment type="caution">
    <text evidence="5">The sequence shown here is derived from an EMBL/GenBank/DDBJ whole genome shotgun (WGS) entry which is preliminary data.</text>
</comment>
<dbReference type="Gene3D" id="1.25.40.10">
    <property type="entry name" value="Tetratricopeptide repeat domain"/>
    <property type="match status" value="7"/>
</dbReference>
<gene>
    <name evidence="5" type="ORF">KI387_014713</name>
</gene>
<feature type="repeat" description="PPR" evidence="4">
    <location>
        <begin position="96"/>
        <end position="130"/>
    </location>
</feature>
<dbReference type="FunFam" id="1.25.40.10:FF:000333">
    <property type="entry name" value="Pentatricopeptide repeat-containing protein"/>
    <property type="match status" value="1"/>
</dbReference>
<dbReference type="GO" id="GO:0003723">
    <property type="term" value="F:RNA binding"/>
    <property type="evidence" value="ECO:0007669"/>
    <property type="project" value="InterPro"/>
</dbReference>
<feature type="repeat" description="PPR" evidence="4">
    <location>
        <begin position="616"/>
        <end position="650"/>
    </location>
</feature>
<dbReference type="InterPro" id="IPR002885">
    <property type="entry name" value="PPR_rpt"/>
</dbReference>
<feature type="repeat" description="PPR" evidence="4">
    <location>
        <begin position="166"/>
        <end position="196"/>
    </location>
</feature>
<reference evidence="5 6" key="1">
    <citation type="journal article" date="2021" name="Nat. Plants">
        <title>The Taxus genome provides insights into paclitaxel biosynthesis.</title>
        <authorList>
            <person name="Xiong X."/>
            <person name="Gou J."/>
            <person name="Liao Q."/>
            <person name="Li Y."/>
            <person name="Zhou Q."/>
            <person name="Bi G."/>
            <person name="Li C."/>
            <person name="Du R."/>
            <person name="Wang X."/>
            <person name="Sun T."/>
            <person name="Guo L."/>
            <person name="Liang H."/>
            <person name="Lu P."/>
            <person name="Wu Y."/>
            <person name="Zhang Z."/>
            <person name="Ro D.K."/>
            <person name="Shang Y."/>
            <person name="Huang S."/>
            <person name="Yan J."/>
        </authorList>
    </citation>
    <scope>NUCLEOTIDE SEQUENCE [LARGE SCALE GENOMIC DNA]</scope>
    <source>
        <strain evidence="5">Ta-2019</strain>
    </source>
</reference>
<feature type="repeat" description="PPR" evidence="4">
    <location>
        <begin position="395"/>
        <end position="421"/>
    </location>
</feature>
<dbReference type="FunFam" id="1.25.40.10:FF:000090">
    <property type="entry name" value="Pentatricopeptide repeat-containing protein, chloroplastic"/>
    <property type="match status" value="1"/>
</dbReference>
<feature type="repeat" description="PPR" evidence="4">
    <location>
        <begin position="228"/>
        <end position="262"/>
    </location>
</feature>
<dbReference type="OMA" id="MCERNAV"/>